<organism evidence="2 3">
    <name type="scientific">Penicillium argentinense</name>
    <dbReference type="NCBI Taxonomy" id="1131581"/>
    <lineage>
        <taxon>Eukaryota</taxon>
        <taxon>Fungi</taxon>
        <taxon>Dikarya</taxon>
        <taxon>Ascomycota</taxon>
        <taxon>Pezizomycotina</taxon>
        <taxon>Eurotiomycetes</taxon>
        <taxon>Eurotiomycetidae</taxon>
        <taxon>Eurotiales</taxon>
        <taxon>Aspergillaceae</taxon>
        <taxon>Penicillium</taxon>
    </lineage>
</organism>
<protein>
    <submittedName>
        <fullName evidence="2">Uncharacterized protein</fullName>
    </submittedName>
</protein>
<comment type="caution">
    <text evidence="2">The sequence shown here is derived from an EMBL/GenBank/DDBJ whole genome shotgun (WGS) entry which is preliminary data.</text>
</comment>
<reference evidence="2" key="1">
    <citation type="submission" date="2022-11" db="EMBL/GenBank/DDBJ databases">
        <authorList>
            <person name="Petersen C."/>
        </authorList>
    </citation>
    <scope>NUCLEOTIDE SEQUENCE</scope>
    <source>
        <strain evidence="2">IBT 30761</strain>
    </source>
</reference>
<dbReference type="RefSeq" id="XP_056479614.1">
    <property type="nucleotide sequence ID" value="XM_056614573.1"/>
</dbReference>
<dbReference type="GeneID" id="81353552"/>
<accession>A0A9W9G3T0</accession>
<feature type="region of interest" description="Disordered" evidence="1">
    <location>
        <begin position="33"/>
        <end position="53"/>
    </location>
</feature>
<sequence length="93" mass="9878">MDIVKSVGNLNWKAYFERESGGRKGRARAHCEKNQQVDPGSTEAMSPGQSSVKGEVAETLQVKFPVQVGVKTSVEVGSWGLEGENGGAGRSNV</sequence>
<gene>
    <name evidence="2" type="ORF">N7532_002079</name>
</gene>
<dbReference type="Proteomes" id="UP001149074">
    <property type="component" value="Unassembled WGS sequence"/>
</dbReference>
<reference evidence="2" key="2">
    <citation type="journal article" date="2023" name="IMA Fungus">
        <title>Comparative genomic study of the Penicillium genus elucidates a diverse pangenome and 15 lateral gene transfer events.</title>
        <authorList>
            <person name="Petersen C."/>
            <person name="Sorensen T."/>
            <person name="Nielsen M.R."/>
            <person name="Sondergaard T.E."/>
            <person name="Sorensen J.L."/>
            <person name="Fitzpatrick D.A."/>
            <person name="Frisvad J.C."/>
            <person name="Nielsen K.L."/>
        </authorList>
    </citation>
    <scope>NUCLEOTIDE SEQUENCE</scope>
    <source>
        <strain evidence="2">IBT 30761</strain>
    </source>
</reference>
<name>A0A9W9G3T0_9EURO</name>
<evidence type="ECO:0000313" key="3">
    <source>
        <dbReference type="Proteomes" id="UP001149074"/>
    </source>
</evidence>
<keyword evidence="3" id="KW-1185">Reference proteome</keyword>
<evidence type="ECO:0000256" key="1">
    <source>
        <dbReference type="SAM" id="MobiDB-lite"/>
    </source>
</evidence>
<proteinExistence type="predicted"/>
<dbReference type="EMBL" id="JAPQKI010000002">
    <property type="protein sequence ID" value="KAJ5111544.1"/>
    <property type="molecule type" value="Genomic_DNA"/>
</dbReference>
<feature type="compositionally biased region" description="Polar residues" evidence="1">
    <location>
        <begin position="36"/>
        <end position="52"/>
    </location>
</feature>
<dbReference type="AlphaFoldDB" id="A0A9W9G3T0"/>
<evidence type="ECO:0000313" key="2">
    <source>
        <dbReference type="EMBL" id="KAJ5111544.1"/>
    </source>
</evidence>